<reference evidence="21 22" key="1">
    <citation type="submission" date="2016-10" db="EMBL/GenBank/DDBJ databases">
        <authorList>
            <person name="de Groot N.N."/>
        </authorList>
    </citation>
    <scope>NUCLEOTIDE SEQUENCE [LARGE SCALE GENOMIC DNA]</scope>
    <source>
        <strain evidence="21 22">SLAS-1</strain>
    </source>
</reference>
<feature type="domain" description="Lipoyl-binding" evidence="17">
    <location>
        <begin position="1071"/>
        <end position="1146"/>
    </location>
</feature>
<dbReference type="InterPro" id="IPR005481">
    <property type="entry name" value="BC-like_N"/>
</dbReference>
<dbReference type="InterPro" id="IPR011764">
    <property type="entry name" value="Biotin_carboxylation_dom"/>
</dbReference>
<dbReference type="InterPro" id="IPR055268">
    <property type="entry name" value="PCB-like"/>
</dbReference>
<feature type="binding site" evidence="14">
    <location>
        <position position="540"/>
    </location>
    <ligand>
        <name>Mn(2+)</name>
        <dbReference type="ChEBI" id="CHEBI:29035"/>
    </ligand>
</feature>
<evidence type="ECO:0000256" key="11">
    <source>
        <dbReference type="PIRNR" id="PIRNR001594"/>
    </source>
</evidence>
<dbReference type="PIRSF" id="PIRSF001594">
    <property type="entry name" value="Pyruv_carbox"/>
    <property type="match status" value="1"/>
</dbReference>
<gene>
    <name evidence="21" type="ORF">SAMN04488692_103154</name>
</gene>
<feature type="binding site" description="via carbamate group" evidence="14">
    <location>
        <position position="709"/>
    </location>
    <ligand>
        <name>Mn(2+)</name>
        <dbReference type="ChEBI" id="CHEBI:29035"/>
    </ligand>
</feature>
<dbReference type="InterPro" id="IPR011054">
    <property type="entry name" value="Rudment_hybrid_motif"/>
</dbReference>
<feature type="binding site" evidence="14">
    <location>
        <position position="740"/>
    </location>
    <ligand>
        <name>Mn(2+)</name>
        <dbReference type="ChEBI" id="CHEBI:29035"/>
    </ligand>
</feature>
<evidence type="ECO:0000256" key="2">
    <source>
        <dbReference type="ARBA" id="ARBA00004742"/>
    </source>
</evidence>
<evidence type="ECO:0000256" key="12">
    <source>
        <dbReference type="PIRSR" id="PIRSR001594-1"/>
    </source>
</evidence>
<dbReference type="InterPro" id="IPR005482">
    <property type="entry name" value="Biotin_COase_C"/>
</dbReference>
<comment type="pathway">
    <text evidence="2">Carbohydrate biosynthesis; gluconeogenesis.</text>
</comment>
<evidence type="ECO:0000259" key="17">
    <source>
        <dbReference type="PROSITE" id="PS50968"/>
    </source>
</evidence>
<dbReference type="GO" id="GO:0004736">
    <property type="term" value="F:pyruvate carboxylase activity"/>
    <property type="evidence" value="ECO:0007669"/>
    <property type="project" value="UniProtKB-EC"/>
</dbReference>
<dbReference type="PANTHER" id="PTHR43778">
    <property type="entry name" value="PYRUVATE CARBOXYLASE"/>
    <property type="match status" value="1"/>
</dbReference>
<evidence type="ECO:0000256" key="16">
    <source>
        <dbReference type="SAM" id="MobiDB-lite"/>
    </source>
</evidence>
<dbReference type="FunFam" id="3.30.1490.20:FF:000018">
    <property type="entry name" value="Biotin carboxylase"/>
    <property type="match status" value="1"/>
</dbReference>
<comment type="function">
    <text evidence="11">Catalyzes a 2-step reaction, involving the ATP-dependent carboxylation of the covalently attached biotin in the first step and the transfer of the carboxyl group to pyruvate in the second.</text>
</comment>
<dbReference type="SUPFAM" id="SSF51569">
    <property type="entry name" value="Aldolase"/>
    <property type="match status" value="1"/>
</dbReference>
<dbReference type="NCBIfam" id="TIGR01235">
    <property type="entry name" value="pyruv_carbox"/>
    <property type="match status" value="1"/>
</dbReference>
<dbReference type="InterPro" id="IPR000891">
    <property type="entry name" value="PYR_CT"/>
</dbReference>
<dbReference type="EC" id="6.4.1.1" evidence="3 11"/>
<dbReference type="CDD" id="cd06850">
    <property type="entry name" value="biotinyl_domain"/>
    <property type="match status" value="1"/>
</dbReference>
<evidence type="ECO:0000256" key="5">
    <source>
        <dbReference type="ARBA" id="ARBA00022598"/>
    </source>
</evidence>
<dbReference type="Pfam" id="PF02436">
    <property type="entry name" value="PYC_OADA"/>
    <property type="match status" value="1"/>
</dbReference>
<dbReference type="NCBIfam" id="NF009554">
    <property type="entry name" value="PRK12999.1"/>
    <property type="match status" value="1"/>
</dbReference>
<evidence type="ECO:0000256" key="10">
    <source>
        <dbReference type="ARBA" id="ARBA00023268"/>
    </source>
</evidence>
<evidence type="ECO:0000256" key="8">
    <source>
        <dbReference type="ARBA" id="ARBA00022840"/>
    </source>
</evidence>
<dbReference type="InterPro" id="IPR013785">
    <property type="entry name" value="Aldolase_TIM"/>
</dbReference>
<keyword evidence="7 11" id="KW-0547">Nucleotide-binding</keyword>
<dbReference type="GO" id="GO:0006094">
    <property type="term" value="P:gluconeogenesis"/>
    <property type="evidence" value="ECO:0007669"/>
    <property type="project" value="UniProtKB-UniPathway"/>
</dbReference>
<name>A0A1G9J6S5_9FIRM</name>
<feature type="modified residue" description="N6-biotinyllysine" evidence="15">
    <location>
        <position position="1112"/>
    </location>
</feature>
<evidence type="ECO:0000313" key="21">
    <source>
        <dbReference type="EMBL" id="SDL33219.1"/>
    </source>
</evidence>
<keyword evidence="22" id="KW-1185">Reference proteome</keyword>
<dbReference type="Pfam" id="PF00682">
    <property type="entry name" value="HMGL-like"/>
    <property type="match status" value="1"/>
</dbReference>
<dbReference type="Gene3D" id="3.20.20.70">
    <property type="entry name" value="Aldolase class I"/>
    <property type="match status" value="1"/>
</dbReference>
<dbReference type="Gene3D" id="3.30.470.20">
    <property type="entry name" value="ATP-grasp fold, B domain"/>
    <property type="match status" value="1"/>
</dbReference>
<dbReference type="InterPro" id="IPR003379">
    <property type="entry name" value="Carboxylase_cons_dom"/>
</dbReference>
<dbReference type="InterPro" id="IPR000089">
    <property type="entry name" value="Biotin_lipoyl"/>
</dbReference>
<evidence type="ECO:0000256" key="9">
    <source>
        <dbReference type="ARBA" id="ARBA00023267"/>
    </source>
</evidence>
<dbReference type="EMBL" id="FNGO01000003">
    <property type="protein sequence ID" value="SDL33219.1"/>
    <property type="molecule type" value="Genomic_DNA"/>
</dbReference>
<dbReference type="PANTHER" id="PTHR43778:SF2">
    <property type="entry name" value="PYRUVATE CARBOXYLASE, MITOCHONDRIAL"/>
    <property type="match status" value="1"/>
</dbReference>
<evidence type="ECO:0000256" key="1">
    <source>
        <dbReference type="ARBA" id="ARBA00001953"/>
    </source>
</evidence>
<dbReference type="FunFam" id="3.20.20.70:FF:000033">
    <property type="entry name" value="Pyruvate carboxylase"/>
    <property type="match status" value="1"/>
</dbReference>
<evidence type="ECO:0000259" key="18">
    <source>
        <dbReference type="PROSITE" id="PS50975"/>
    </source>
</evidence>
<evidence type="ECO:0000256" key="14">
    <source>
        <dbReference type="PIRSR" id="PIRSR001594-3"/>
    </source>
</evidence>
<dbReference type="PROSITE" id="PS00867">
    <property type="entry name" value="CPSASE_2"/>
    <property type="match status" value="1"/>
</dbReference>
<keyword evidence="21" id="KW-0670">Pyruvate</keyword>
<evidence type="ECO:0000256" key="7">
    <source>
        <dbReference type="ARBA" id="ARBA00022741"/>
    </source>
</evidence>
<dbReference type="InterPro" id="IPR016185">
    <property type="entry name" value="PreATP-grasp_dom_sf"/>
</dbReference>
<dbReference type="UniPathway" id="UPA00138"/>
<dbReference type="GO" id="GO:0005524">
    <property type="term" value="F:ATP binding"/>
    <property type="evidence" value="ECO:0007669"/>
    <property type="project" value="UniProtKB-UniRule"/>
</dbReference>
<feature type="binding site" evidence="14">
    <location>
        <position position="738"/>
    </location>
    <ligand>
        <name>Mn(2+)</name>
        <dbReference type="ChEBI" id="CHEBI:29035"/>
    </ligand>
</feature>
<evidence type="ECO:0000256" key="6">
    <source>
        <dbReference type="ARBA" id="ARBA00022723"/>
    </source>
</evidence>
<feature type="binding site" evidence="13">
    <location>
        <position position="873"/>
    </location>
    <ligand>
        <name>substrate</name>
    </ligand>
</feature>
<dbReference type="CDD" id="cd07937">
    <property type="entry name" value="DRE_TIM_PC_TC_5S"/>
    <property type="match status" value="1"/>
</dbReference>
<dbReference type="AlphaFoldDB" id="A0A1G9J6S5"/>
<evidence type="ECO:0000259" key="19">
    <source>
        <dbReference type="PROSITE" id="PS50979"/>
    </source>
</evidence>
<keyword evidence="6 14" id="KW-0479">Metal-binding</keyword>
<dbReference type="Pfam" id="PF00289">
    <property type="entry name" value="Biotin_carb_N"/>
    <property type="match status" value="1"/>
</dbReference>
<dbReference type="PROSITE" id="PS00188">
    <property type="entry name" value="BIOTIN"/>
    <property type="match status" value="1"/>
</dbReference>
<feature type="domain" description="Pyruvate carboxyltransferase" evidence="20">
    <location>
        <begin position="531"/>
        <end position="799"/>
    </location>
</feature>
<feature type="binding site" evidence="13">
    <location>
        <position position="612"/>
    </location>
    <ligand>
        <name>substrate</name>
    </ligand>
</feature>
<dbReference type="SUPFAM" id="SSF56059">
    <property type="entry name" value="Glutathione synthetase ATP-binding domain-like"/>
    <property type="match status" value="1"/>
</dbReference>
<dbReference type="NCBIfam" id="NF006761">
    <property type="entry name" value="PRK09282.1"/>
    <property type="match status" value="1"/>
</dbReference>
<dbReference type="InterPro" id="IPR001882">
    <property type="entry name" value="Biotin_BS"/>
</dbReference>
<proteinExistence type="predicted"/>
<evidence type="ECO:0000256" key="4">
    <source>
        <dbReference type="ARBA" id="ARBA00022432"/>
    </source>
</evidence>
<dbReference type="STRING" id="321763.SAMN04488692_103154"/>
<feature type="domain" description="Biotin carboxylation" evidence="19">
    <location>
        <begin position="7"/>
        <end position="460"/>
    </location>
</feature>
<dbReference type="InterPro" id="IPR005930">
    <property type="entry name" value="Pyruv_COase"/>
</dbReference>
<dbReference type="PROSITE" id="PS50991">
    <property type="entry name" value="PYR_CT"/>
    <property type="match status" value="1"/>
</dbReference>
<feature type="modified residue" description="N6-carboxylysine" evidence="15">
    <location>
        <position position="709"/>
    </location>
</feature>
<dbReference type="InterPro" id="IPR011053">
    <property type="entry name" value="Single_hybrid_motif"/>
</dbReference>
<dbReference type="InterPro" id="IPR011761">
    <property type="entry name" value="ATP-grasp"/>
</dbReference>
<keyword evidence="8 11" id="KW-0067">ATP-binding</keyword>
<dbReference type="PROSITE" id="PS00866">
    <property type="entry name" value="CPSASE_1"/>
    <property type="match status" value="1"/>
</dbReference>
<dbReference type="FunFam" id="3.40.50.20:FF:000010">
    <property type="entry name" value="Propionyl-CoA carboxylase subunit alpha"/>
    <property type="match status" value="1"/>
</dbReference>
<feature type="active site" evidence="12">
    <location>
        <position position="299"/>
    </location>
</feature>
<feature type="binding site" evidence="13">
    <location>
        <position position="207"/>
    </location>
    <ligand>
        <name>ATP</name>
        <dbReference type="ChEBI" id="CHEBI:30616"/>
    </ligand>
</feature>
<dbReference type="SMART" id="SM00878">
    <property type="entry name" value="Biotin_carb_C"/>
    <property type="match status" value="1"/>
</dbReference>
<dbReference type="SUPFAM" id="SSF51230">
    <property type="entry name" value="Single hybrid motif"/>
    <property type="match status" value="1"/>
</dbReference>
<feature type="binding site" evidence="13">
    <location>
        <position position="242"/>
    </location>
    <ligand>
        <name>ATP</name>
        <dbReference type="ChEBI" id="CHEBI:30616"/>
    </ligand>
</feature>
<comment type="cofactor">
    <cofactor evidence="1 11">
        <name>biotin</name>
        <dbReference type="ChEBI" id="CHEBI:57586"/>
    </cofactor>
</comment>
<feature type="domain" description="ATP-grasp" evidence="18">
    <location>
        <begin position="127"/>
        <end position="324"/>
    </location>
</feature>
<organism evidence="21 22">
    <name type="scientific">Halarsenatibacter silvermanii</name>
    <dbReference type="NCBI Taxonomy" id="321763"/>
    <lineage>
        <taxon>Bacteria</taxon>
        <taxon>Bacillati</taxon>
        <taxon>Bacillota</taxon>
        <taxon>Clostridia</taxon>
        <taxon>Halanaerobiales</taxon>
        <taxon>Halarsenatibacteraceae</taxon>
        <taxon>Halarsenatibacter</taxon>
    </lineage>
</organism>
<keyword evidence="5 11" id="KW-0436">Ligase</keyword>
<feature type="binding site" evidence="13">
    <location>
        <position position="123"/>
    </location>
    <ligand>
        <name>ATP</name>
        <dbReference type="ChEBI" id="CHEBI:30616"/>
    </ligand>
</feature>
<evidence type="ECO:0000256" key="13">
    <source>
        <dbReference type="PIRSR" id="PIRSR001594-2"/>
    </source>
</evidence>
<dbReference type="PROSITE" id="PS50979">
    <property type="entry name" value="BC"/>
    <property type="match status" value="1"/>
</dbReference>
<dbReference type="PROSITE" id="PS50968">
    <property type="entry name" value="BIOTINYL_LIPOYL"/>
    <property type="match status" value="1"/>
</dbReference>
<keyword evidence="9 11" id="KW-0092">Biotin</keyword>
<dbReference type="GO" id="GO:0046872">
    <property type="term" value="F:metal ion binding"/>
    <property type="evidence" value="ECO:0007669"/>
    <property type="project" value="UniProtKB-KW"/>
</dbReference>
<dbReference type="SUPFAM" id="SSF89000">
    <property type="entry name" value="post-HMGL domain-like"/>
    <property type="match status" value="1"/>
</dbReference>
<dbReference type="Pfam" id="PF02786">
    <property type="entry name" value="CPSase_L_D2"/>
    <property type="match status" value="1"/>
</dbReference>
<sequence length="1148" mass="128863">MSNQINEYEKILVANRGEIAIRVFRACRELGIRSVAIYHDVDKTALFRTKAHESYEIGRNRTPLKAYLAQDEIIELAQKKGVDAIHPGYGFLSENAEFARHCQEAGIDFIGPEPDMLEKYGNKLACKSLAEDLDIPVIPGSDGPVSQEAEIKEFVAEHGYPILIKAAAGGGGRGMRVVRNDDELTKALNEAQKEAGRAFSQEDVFLEKYLPGPRHVEVQILADKHGNVVHLFERDCSIQRRHQKLIEYTPAFSVPQQVRDEMYDDAVRMLSEGGYTSAGTVEFLVGQDGNYYFIEVNPRIQVEHPVTEMVTGVDIVQSQIRIEEGYELSSSRIDIPDQESIQRTGYSIQARVTTEDPRQDFQPDTGRIDLYRTSSGSGIRLDGGNGFTGAEVTPYFDSLIVKVISWGRSFEAAIQKGVRSLEEMEISGVATNRDFLINVLNHDDFAAGKATTGFLEKNPWLKIDCDNFDEKGGMLNYIGDVIVNKSRGEKPNFDEPKIPEHNGEPDSGTRDKLLELGTEEFCDWIKDTDRLLITDTTYRDAHQSLLATRMRTTDMMEIAEATADIGSDLFSLEMWGGATFDVAYRFLHESPWERMEKLREKIPNILFQMLLRGSNAVGYSNYPDNVIRRFVAQAAESGIDLFRIFDALNWWPGIEVALDEVKNQDCLAECTICYTGDILDPERDKFDLEYYLRKARQLEEMGTDIICIKDMSGLLKPYASRKLISALKSEVDVPIHLHTHDTSGNGLAALLQASEAGVDIVDCAFNSMAGLTSQPALNSLVAALEHTDREPKMDYHDLQGISDYWQSVRPIYQDFESDLKSGAAEIYRYEIPGGQYSNLKPQIESMGMGHRFKEFKEKYREVNFLFGDIIKVTPTSKAVSDMAIFMMQNDLSSEDILEKGEELSFPETVVDYMRGLMGQPEGGFPEKLQEVILKDKKPIEGRPGAKLTPEDWDKKREELEEKMEGKPDEKDLISSAIYPQVFDQYLEQIQKYGNLSCLPSDVFFYGLEEGEITEIELEEGRSMIVKYIGSRPTESGDKSLTFEVNGQRREVIVEDRNRSESIQAGVQEIRFAADDEPGEVGASMPGTAGDIKITAGDEVEEGDTLMLLEAMKMETDVSAPVSGEIKNVLVSEGEDVQNKQLLVIIEEA</sequence>
<dbReference type="OrthoDB" id="9807469at2"/>
<keyword evidence="4" id="KW-0312">Gluconeogenesis</keyword>
<dbReference type="SUPFAM" id="SSF52440">
    <property type="entry name" value="PreATP-grasp domain"/>
    <property type="match status" value="1"/>
</dbReference>
<dbReference type="Gene3D" id="2.40.50.100">
    <property type="match status" value="1"/>
</dbReference>
<dbReference type="GO" id="GO:0005737">
    <property type="term" value="C:cytoplasm"/>
    <property type="evidence" value="ECO:0007669"/>
    <property type="project" value="TreeGrafter"/>
</dbReference>
<protein>
    <recommendedName>
        <fullName evidence="3 11">Pyruvate carboxylase</fullName>
        <ecNumber evidence="3 11">6.4.1.1</ecNumber>
    </recommendedName>
</protein>
<feature type="region of interest" description="Disordered" evidence="16">
    <location>
        <begin position="488"/>
        <end position="510"/>
    </location>
</feature>
<evidence type="ECO:0000256" key="15">
    <source>
        <dbReference type="PIRSR" id="PIRSR001594-4"/>
    </source>
</evidence>
<dbReference type="InterPro" id="IPR005479">
    <property type="entry name" value="CPAse_ATP-bd"/>
</dbReference>
<dbReference type="SUPFAM" id="SSF51246">
    <property type="entry name" value="Rudiment single hybrid motif"/>
    <property type="match status" value="1"/>
</dbReference>
<accession>A0A1G9J6S5</accession>
<dbReference type="PROSITE" id="PS50975">
    <property type="entry name" value="ATP_GRASP"/>
    <property type="match status" value="1"/>
</dbReference>
<evidence type="ECO:0000256" key="3">
    <source>
        <dbReference type="ARBA" id="ARBA00013057"/>
    </source>
</evidence>
<comment type="catalytic activity">
    <reaction evidence="11">
        <text>hydrogencarbonate + pyruvate + ATP = oxaloacetate + ADP + phosphate + H(+)</text>
        <dbReference type="Rhea" id="RHEA:20844"/>
        <dbReference type="ChEBI" id="CHEBI:15361"/>
        <dbReference type="ChEBI" id="CHEBI:15378"/>
        <dbReference type="ChEBI" id="CHEBI:16452"/>
        <dbReference type="ChEBI" id="CHEBI:17544"/>
        <dbReference type="ChEBI" id="CHEBI:30616"/>
        <dbReference type="ChEBI" id="CHEBI:43474"/>
        <dbReference type="ChEBI" id="CHEBI:456216"/>
        <dbReference type="EC" id="6.4.1.1"/>
    </reaction>
</comment>
<evidence type="ECO:0000313" key="22">
    <source>
        <dbReference type="Proteomes" id="UP000199476"/>
    </source>
</evidence>
<dbReference type="Pfam" id="PF00364">
    <property type="entry name" value="Biotin_lipoyl"/>
    <property type="match status" value="1"/>
</dbReference>
<evidence type="ECO:0000259" key="20">
    <source>
        <dbReference type="PROSITE" id="PS50991"/>
    </source>
</evidence>
<dbReference type="RefSeq" id="WP_089758373.1">
    <property type="nucleotide sequence ID" value="NZ_FNGO01000003.1"/>
</dbReference>
<dbReference type="FunFam" id="2.40.50.100:FF:000003">
    <property type="entry name" value="Acetyl-CoA carboxylase biotin carboxyl carrier protein"/>
    <property type="match status" value="1"/>
</dbReference>
<dbReference type="Pfam" id="PF02785">
    <property type="entry name" value="Biotin_carb_C"/>
    <property type="match status" value="1"/>
</dbReference>
<keyword evidence="10" id="KW-0511">Multifunctional enzyme</keyword>
<dbReference type="Proteomes" id="UP000199476">
    <property type="component" value="Unassembled WGS sequence"/>
</dbReference>